<dbReference type="InterPro" id="IPR025110">
    <property type="entry name" value="AMP-bd_C"/>
</dbReference>
<keyword evidence="4" id="KW-1185">Reference proteome</keyword>
<dbReference type="PANTHER" id="PTHR43767">
    <property type="entry name" value="LONG-CHAIN-FATTY-ACID--COA LIGASE"/>
    <property type="match status" value="1"/>
</dbReference>
<evidence type="ECO:0000259" key="1">
    <source>
        <dbReference type="Pfam" id="PF00501"/>
    </source>
</evidence>
<feature type="domain" description="AMP-binding enzyme C-terminal" evidence="2">
    <location>
        <begin position="275"/>
        <end position="350"/>
    </location>
</feature>
<dbReference type="Gene3D" id="3.30.300.30">
    <property type="match status" value="1"/>
</dbReference>
<gene>
    <name evidence="3" type="ORF">GH723_10685</name>
</gene>
<dbReference type="InterPro" id="IPR045851">
    <property type="entry name" value="AMP-bd_C_sf"/>
</dbReference>
<evidence type="ECO:0000259" key="2">
    <source>
        <dbReference type="Pfam" id="PF13193"/>
    </source>
</evidence>
<evidence type="ECO:0000313" key="4">
    <source>
        <dbReference type="Proteomes" id="UP000334019"/>
    </source>
</evidence>
<dbReference type="InterPro" id="IPR042099">
    <property type="entry name" value="ANL_N_sf"/>
</dbReference>
<dbReference type="PANTHER" id="PTHR43767:SF1">
    <property type="entry name" value="NONRIBOSOMAL PEPTIDE SYNTHASE PES1 (EUROFUNG)-RELATED"/>
    <property type="match status" value="1"/>
</dbReference>
<dbReference type="SUPFAM" id="SSF56801">
    <property type="entry name" value="Acetyl-CoA synthetase-like"/>
    <property type="match status" value="1"/>
</dbReference>
<feature type="domain" description="AMP-dependent synthetase/ligase" evidence="1">
    <location>
        <begin position="18"/>
        <end position="203"/>
    </location>
</feature>
<dbReference type="InterPro" id="IPR020845">
    <property type="entry name" value="AMP-binding_CS"/>
</dbReference>
<evidence type="ECO:0000313" key="3">
    <source>
        <dbReference type="EMBL" id="QGG97080.1"/>
    </source>
</evidence>
<dbReference type="InterPro" id="IPR000873">
    <property type="entry name" value="AMP-dep_synth/lig_dom"/>
</dbReference>
<dbReference type="PROSITE" id="PS00455">
    <property type="entry name" value="AMP_BINDING"/>
    <property type="match status" value="1"/>
</dbReference>
<name>A0A5Q2RT36_9ACTN</name>
<dbReference type="GO" id="GO:0016878">
    <property type="term" value="F:acid-thiol ligase activity"/>
    <property type="evidence" value="ECO:0007669"/>
    <property type="project" value="UniProtKB-ARBA"/>
</dbReference>
<protein>
    <submittedName>
        <fullName evidence="3">AMP-binding protein</fullName>
    </submittedName>
</protein>
<dbReference type="Pfam" id="PF00501">
    <property type="entry name" value="AMP-binding"/>
    <property type="match status" value="1"/>
</dbReference>
<dbReference type="CDD" id="cd04433">
    <property type="entry name" value="AFD_class_I"/>
    <property type="match status" value="1"/>
</dbReference>
<dbReference type="KEGG" id="atq:GH723_10685"/>
<dbReference type="Proteomes" id="UP000334019">
    <property type="component" value="Chromosome"/>
</dbReference>
<dbReference type="EMBL" id="CP045851">
    <property type="protein sequence ID" value="QGG97080.1"/>
    <property type="molecule type" value="Genomic_DNA"/>
</dbReference>
<dbReference type="Gene3D" id="3.40.50.12780">
    <property type="entry name" value="N-terminal domain of ligase-like"/>
    <property type="match status" value="1"/>
</dbReference>
<proteinExistence type="predicted"/>
<dbReference type="Pfam" id="PF13193">
    <property type="entry name" value="AMP-binding_C"/>
    <property type="match status" value="1"/>
</dbReference>
<dbReference type="InterPro" id="IPR050237">
    <property type="entry name" value="ATP-dep_AMP-bd_enzyme"/>
</dbReference>
<accession>A0A5Q2RT36</accession>
<dbReference type="AlphaFoldDB" id="A0A5Q2RT36"/>
<reference evidence="3 4" key="1">
    <citation type="submission" date="2019-11" db="EMBL/GenBank/DDBJ databases">
        <authorList>
            <person name="He Y."/>
        </authorList>
    </citation>
    <scope>NUCLEOTIDE SEQUENCE [LARGE SCALE GENOMIC DNA]</scope>
    <source>
        <strain evidence="3 4">SCSIO 58843</strain>
    </source>
</reference>
<sequence length="356" mass="37500">MRRAWDMGNAVLPVDPRLPHVAQQRLLDAMAPSYAVVVDGRGHVEWDELHGGRPVEPGDALVMATSGTTGEPKGVVLTHDAVAASARATSTRLGVDPTHHRWLACLPLAHVGGLSVVTRAIATGTPFEVHDGFHPSLVADAARRGATHVSLVATALQRIDPSAFRCIVLGGAAPPADLPANVVTTYGMTETGSGVVYDGVPLDGVEVRAVGGELQIRGPMLLRAYRDGTDPKSHDGWLPTGDLGEVDPTSGLVRVFGRSGDLIITGGENVWPAAVERVLHAHAKVAEVAVVGRPDPEWGHRVVAVVVPADPHDPPTLAELRDHAKGQLPAFAAPREVDLVDALPRTPLGKVVRRDL</sequence>
<organism evidence="3 4">
    <name type="scientific">Actinomarinicola tropica</name>
    <dbReference type="NCBI Taxonomy" id="2789776"/>
    <lineage>
        <taxon>Bacteria</taxon>
        <taxon>Bacillati</taxon>
        <taxon>Actinomycetota</taxon>
        <taxon>Acidimicrobiia</taxon>
        <taxon>Acidimicrobiales</taxon>
        <taxon>Iamiaceae</taxon>
        <taxon>Actinomarinicola</taxon>
    </lineage>
</organism>